<comment type="caution">
    <text evidence="3">The sequence shown here is derived from an EMBL/GenBank/DDBJ whole genome shotgun (WGS) entry which is preliminary data.</text>
</comment>
<evidence type="ECO:0000256" key="2">
    <source>
        <dbReference type="SAM" id="Phobius"/>
    </source>
</evidence>
<organism evidence="3 4">
    <name type="scientific">Paraphaeosphaeria minitans</name>
    <dbReference type="NCBI Taxonomy" id="565426"/>
    <lineage>
        <taxon>Eukaryota</taxon>
        <taxon>Fungi</taxon>
        <taxon>Dikarya</taxon>
        <taxon>Ascomycota</taxon>
        <taxon>Pezizomycotina</taxon>
        <taxon>Dothideomycetes</taxon>
        <taxon>Pleosporomycetidae</taxon>
        <taxon>Pleosporales</taxon>
        <taxon>Massarineae</taxon>
        <taxon>Didymosphaeriaceae</taxon>
        <taxon>Paraphaeosphaeria</taxon>
    </lineage>
</organism>
<proteinExistence type="predicted"/>
<name>A0A9P6KQB3_9PLEO</name>
<evidence type="ECO:0000256" key="1">
    <source>
        <dbReference type="SAM" id="MobiDB-lite"/>
    </source>
</evidence>
<dbReference type="Proteomes" id="UP000756921">
    <property type="component" value="Unassembled WGS sequence"/>
</dbReference>
<dbReference type="OrthoDB" id="5154014at2759"/>
<dbReference type="EMBL" id="WJXW01000007">
    <property type="protein sequence ID" value="KAF9734364.1"/>
    <property type="molecule type" value="Genomic_DNA"/>
</dbReference>
<feature type="transmembrane region" description="Helical" evidence="2">
    <location>
        <begin position="270"/>
        <end position="288"/>
    </location>
</feature>
<keyword evidence="4" id="KW-1185">Reference proteome</keyword>
<dbReference type="AlphaFoldDB" id="A0A9P6KQB3"/>
<evidence type="ECO:0008006" key="5">
    <source>
        <dbReference type="Google" id="ProtNLM"/>
    </source>
</evidence>
<reference evidence="3" key="1">
    <citation type="journal article" date="2020" name="Mol. Plant Microbe Interact.">
        <title>Genome Sequence of the Biocontrol Agent Coniothyrium minitans strain Conio (IMI 134523).</title>
        <authorList>
            <person name="Patel D."/>
            <person name="Shittu T.A."/>
            <person name="Baroncelli R."/>
            <person name="Muthumeenakshi S."/>
            <person name="Osborne T.H."/>
            <person name="Janganan T.K."/>
            <person name="Sreenivasaprasad S."/>
        </authorList>
    </citation>
    <scope>NUCLEOTIDE SEQUENCE</scope>
    <source>
        <strain evidence="3">Conio</strain>
    </source>
</reference>
<keyword evidence="2" id="KW-0812">Transmembrane</keyword>
<sequence length="371" mass="41963">MVFWCMALNSHKAAGKRIRAPGLFQRPSWKFWTCTRAVFQLSAPFLPYPFLYTYTIFWTTYFCVAELLETFTMDYCQALREQPETDAEIVLFVDNGYRLQIPCSRGTNDKDLVRLLRMFYELIMARRGVIQIFGFRTSARIDVVQLQFGAAVGPKIGPPLDLGRHGPYNRQIYFFRDSSPLHGTEIRDRLLLENVLHDMHTNSQQIPSTIAPLEQARALNIVRSWNPRSASVTVAIPVFCSFAVAIIWSAVCTLRYGADIQDSVQTGFTIGSYVVTTGAVLIALVAFLDTKYNSSEQRPDTSIFTSPPPSPQPSSLQLPRTRPQSPELHQPSIHPQPARPRAATIHSHSAPQLFHQRSTQPQPLQGLLIQR</sequence>
<feature type="region of interest" description="Disordered" evidence="1">
    <location>
        <begin position="297"/>
        <end position="371"/>
    </location>
</feature>
<keyword evidence="2" id="KW-0472">Membrane</keyword>
<evidence type="ECO:0000313" key="4">
    <source>
        <dbReference type="Proteomes" id="UP000756921"/>
    </source>
</evidence>
<feature type="compositionally biased region" description="Polar residues" evidence="1">
    <location>
        <begin position="346"/>
        <end position="363"/>
    </location>
</feature>
<feature type="transmembrane region" description="Helical" evidence="2">
    <location>
        <begin position="232"/>
        <end position="258"/>
    </location>
</feature>
<evidence type="ECO:0000313" key="3">
    <source>
        <dbReference type="EMBL" id="KAF9734364.1"/>
    </source>
</evidence>
<protein>
    <recommendedName>
        <fullName evidence="5">Transmembrane protein</fullName>
    </recommendedName>
</protein>
<accession>A0A9P6KQB3</accession>
<keyword evidence="2" id="KW-1133">Transmembrane helix</keyword>
<gene>
    <name evidence="3" type="ORF">PMIN01_07267</name>
</gene>